<evidence type="ECO:0000313" key="2">
    <source>
        <dbReference type="Proteomes" id="UP000824209"/>
    </source>
</evidence>
<organism evidence="1 2">
    <name type="scientific">Candidatus Ruthenibacterium avium</name>
    <dbReference type="NCBI Taxonomy" id="2838751"/>
    <lineage>
        <taxon>Bacteria</taxon>
        <taxon>Bacillati</taxon>
        <taxon>Bacillota</taxon>
        <taxon>Clostridia</taxon>
        <taxon>Eubacteriales</taxon>
        <taxon>Oscillospiraceae</taxon>
        <taxon>Ruthenibacterium</taxon>
    </lineage>
</organism>
<dbReference type="EMBL" id="DWYA01000013">
    <property type="protein sequence ID" value="HJB39022.1"/>
    <property type="molecule type" value="Genomic_DNA"/>
</dbReference>
<dbReference type="Proteomes" id="UP000824209">
    <property type="component" value="Unassembled WGS sequence"/>
</dbReference>
<proteinExistence type="predicted"/>
<name>A0A9D2M0P4_9FIRM</name>
<dbReference type="Gene3D" id="2.40.320.10">
    <property type="entry name" value="Hypothetical Protein Pfu-838710-001"/>
    <property type="match status" value="1"/>
</dbReference>
<reference evidence="1" key="2">
    <citation type="submission" date="2021-04" db="EMBL/GenBank/DDBJ databases">
        <authorList>
            <person name="Gilroy R."/>
        </authorList>
    </citation>
    <scope>NUCLEOTIDE SEQUENCE</scope>
    <source>
        <strain evidence="1">ChiBcec8-14828</strain>
    </source>
</reference>
<gene>
    <name evidence="1" type="ORF">H9943_01345</name>
</gene>
<dbReference type="InterPro" id="IPR033469">
    <property type="entry name" value="CYTH-like_dom_sf"/>
</dbReference>
<evidence type="ECO:0000313" key="1">
    <source>
        <dbReference type="EMBL" id="HJB39022.1"/>
    </source>
</evidence>
<comment type="caution">
    <text evidence="1">The sequence shown here is derived from an EMBL/GenBank/DDBJ whole genome shotgun (WGS) entry which is preliminary data.</text>
</comment>
<dbReference type="AlphaFoldDB" id="A0A9D2M0P4"/>
<sequence length="237" mass="26731">MEIERKWKMSGFPNHLPLLDTLQMRQSYLSTCPVVRVRESTSATKHTFILCFKGHGTLVREEIELPLEESVFRRLEALTGQPPITKELRLYALPEGLTLEVSCVDQGLPTEFYYAEVEFDSVEAAKAFTPLPEYGLGEEMTETAGFSMSHYWQTTRPNRTHCLHCGAALTPGFLQSKTPLLWTLHPQVNKVLCPNTSDDFIFPHPTLDDTTLEASRCPVCGRITLPSPCETAPMQNQ</sequence>
<evidence type="ECO:0008006" key="3">
    <source>
        <dbReference type="Google" id="ProtNLM"/>
    </source>
</evidence>
<reference evidence="1" key="1">
    <citation type="journal article" date="2021" name="PeerJ">
        <title>Extensive microbial diversity within the chicken gut microbiome revealed by metagenomics and culture.</title>
        <authorList>
            <person name="Gilroy R."/>
            <person name="Ravi A."/>
            <person name="Getino M."/>
            <person name="Pursley I."/>
            <person name="Horton D.L."/>
            <person name="Alikhan N.F."/>
            <person name="Baker D."/>
            <person name="Gharbi K."/>
            <person name="Hall N."/>
            <person name="Watson M."/>
            <person name="Adriaenssens E.M."/>
            <person name="Foster-Nyarko E."/>
            <person name="Jarju S."/>
            <person name="Secka A."/>
            <person name="Antonio M."/>
            <person name="Oren A."/>
            <person name="Chaudhuri R.R."/>
            <person name="La Ragione R."/>
            <person name="Hildebrand F."/>
            <person name="Pallen M.J."/>
        </authorList>
    </citation>
    <scope>NUCLEOTIDE SEQUENCE</scope>
    <source>
        <strain evidence="1">ChiBcec8-14828</strain>
    </source>
</reference>
<accession>A0A9D2M0P4</accession>
<protein>
    <recommendedName>
        <fullName evidence="3">CYTH domain-containing protein</fullName>
    </recommendedName>
</protein>
<dbReference type="SUPFAM" id="SSF55154">
    <property type="entry name" value="CYTH-like phosphatases"/>
    <property type="match status" value="1"/>
</dbReference>